<accession>A0A9E7EUQ7</accession>
<evidence type="ECO:0000256" key="1">
    <source>
        <dbReference type="SAM" id="MobiDB-lite"/>
    </source>
</evidence>
<keyword evidence="3" id="KW-1185">Reference proteome</keyword>
<feature type="compositionally biased region" description="Low complexity" evidence="1">
    <location>
        <begin position="44"/>
        <end position="53"/>
    </location>
</feature>
<evidence type="ECO:0000313" key="3">
    <source>
        <dbReference type="Proteomes" id="UP001055439"/>
    </source>
</evidence>
<organism evidence="2 3">
    <name type="scientific">Musa troglodytarum</name>
    <name type="common">fe'i banana</name>
    <dbReference type="NCBI Taxonomy" id="320322"/>
    <lineage>
        <taxon>Eukaryota</taxon>
        <taxon>Viridiplantae</taxon>
        <taxon>Streptophyta</taxon>
        <taxon>Embryophyta</taxon>
        <taxon>Tracheophyta</taxon>
        <taxon>Spermatophyta</taxon>
        <taxon>Magnoliopsida</taxon>
        <taxon>Liliopsida</taxon>
        <taxon>Zingiberales</taxon>
        <taxon>Musaceae</taxon>
        <taxon>Musa</taxon>
    </lineage>
</organism>
<evidence type="ECO:0000313" key="2">
    <source>
        <dbReference type="EMBL" id="URD84294.1"/>
    </source>
</evidence>
<reference evidence="2" key="1">
    <citation type="submission" date="2022-05" db="EMBL/GenBank/DDBJ databases">
        <title>The Musa troglodytarum L. genome provides insights into the mechanism of non-climacteric behaviour and enrichment of carotenoids.</title>
        <authorList>
            <person name="Wang J."/>
        </authorList>
    </citation>
    <scope>NUCLEOTIDE SEQUENCE</scope>
    <source>
        <tissue evidence="2">Leaf</tissue>
    </source>
</reference>
<sequence>MPRGHPQICRLQRRPQIDQRRDRQSAEEALLQPGGRPCRRRGRPLPLHRPQGQRPRRQPQHTHQPQPPGELLWQERPRGLPVPLKLLLVAFPGVHVNSNLHRCSFFVSLFQ</sequence>
<feature type="compositionally biased region" description="Basic and acidic residues" evidence="1">
    <location>
        <begin position="15"/>
        <end position="26"/>
    </location>
</feature>
<dbReference type="Proteomes" id="UP001055439">
    <property type="component" value="Chromosome 10"/>
</dbReference>
<protein>
    <submittedName>
        <fullName evidence="2">Uncharacterized protein</fullName>
    </submittedName>
</protein>
<gene>
    <name evidence="2" type="ORF">MUK42_05556</name>
</gene>
<dbReference type="EMBL" id="CP097503">
    <property type="protein sequence ID" value="URD84294.1"/>
    <property type="molecule type" value="Genomic_DNA"/>
</dbReference>
<dbReference type="AlphaFoldDB" id="A0A9E7EUQ7"/>
<dbReference type="OrthoDB" id="696558at2759"/>
<proteinExistence type="predicted"/>
<feature type="region of interest" description="Disordered" evidence="1">
    <location>
        <begin position="1"/>
        <end position="75"/>
    </location>
</feature>
<name>A0A9E7EUQ7_9LILI</name>